<evidence type="ECO:0000256" key="4">
    <source>
        <dbReference type="ARBA" id="ARBA00022737"/>
    </source>
</evidence>
<proteinExistence type="predicted"/>
<evidence type="ECO:0000256" key="7">
    <source>
        <dbReference type="ARBA" id="ARBA00023212"/>
    </source>
</evidence>
<evidence type="ECO:0008006" key="13">
    <source>
        <dbReference type="Google" id="ProtNLM"/>
    </source>
</evidence>
<feature type="compositionally biased region" description="Polar residues" evidence="10">
    <location>
        <begin position="31"/>
        <end position="40"/>
    </location>
</feature>
<evidence type="ECO:0000256" key="9">
    <source>
        <dbReference type="SAM" id="Coils"/>
    </source>
</evidence>
<dbReference type="PANTHER" id="PTHR46613">
    <property type="entry name" value="RADIAL SPOKE HEAD 10 HOMOLOG B-RELATED"/>
    <property type="match status" value="1"/>
</dbReference>
<feature type="region of interest" description="Disordered" evidence="10">
    <location>
        <begin position="1"/>
        <end position="76"/>
    </location>
</feature>
<accession>A0A8C5IQ14</accession>
<feature type="region of interest" description="Disordered" evidence="10">
    <location>
        <begin position="667"/>
        <end position="741"/>
    </location>
</feature>
<evidence type="ECO:0000256" key="3">
    <source>
        <dbReference type="ARBA" id="ARBA00022490"/>
    </source>
</evidence>
<evidence type="ECO:0000256" key="5">
    <source>
        <dbReference type="ARBA" id="ARBA00022846"/>
    </source>
</evidence>
<evidence type="ECO:0000256" key="6">
    <source>
        <dbReference type="ARBA" id="ARBA00023069"/>
    </source>
</evidence>
<feature type="coiled-coil region" evidence="9">
    <location>
        <begin position="789"/>
        <end position="823"/>
    </location>
</feature>
<dbReference type="GO" id="GO:0005930">
    <property type="term" value="C:axoneme"/>
    <property type="evidence" value="ECO:0007669"/>
    <property type="project" value="UniProtKB-SubCell"/>
</dbReference>
<keyword evidence="8" id="KW-0966">Cell projection</keyword>
<evidence type="ECO:0000256" key="1">
    <source>
        <dbReference type="ARBA" id="ARBA00004230"/>
    </source>
</evidence>
<dbReference type="Gene3D" id="2.20.110.10">
    <property type="entry name" value="Histone H3 K4-specific methyltransferase SET7/9 N-terminal domain"/>
    <property type="match status" value="4"/>
</dbReference>
<feature type="compositionally biased region" description="Low complexity" evidence="10">
    <location>
        <begin position="865"/>
        <end position="874"/>
    </location>
</feature>
<dbReference type="GO" id="GO:0031514">
    <property type="term" value="C:motile cilium"/>
    <property type="evidence" value="ECO:0007669"/>
    <property type="project" value="UniProtKB-SubCell"/>
</dbReference>
<feature type="compositionally biased region" description="Polar residues" evidence="10">
    <location>
        <begin position="667"/>
        <end position="678"/>
    </location>
</feature>
<evidence type="ECO:0000256" key="8">
    <source>
        <dbReference type="ARBA" id="ARBA00023273"/>
    </source>
</evidence>
<reference evidence="11" key="1">
    <citation type="submission" date="2025-08" db="UniProtKB">
        <authorList>
            <consortium name="Ensembl"/>
        </authorList>
    </citation>
    <scope>IDENTIFICATION</scope>
</reference>
<protein>
    <recommendedName>
        <fullName evidence="13">Radial spoke head 10 homolog B2</fullName>
    </recommendedName>
</protein>
<feature type="compositionally biased region" description="Basic and acidic residues" evidence="10">
    <location>
        <begin position="710"/>
        <end position="741"/>
    </location>
</feature>
<dbReference type="Proteomes" id="UP000694408">
    <property type="component" value="Unplaced"/>
</dbReference>
<dbReference type="OMA" id="PNACHVK"/>
<dbReference type="Pfam" id="PF02493">
    <property type="entry name" value="MORN"/>
    <property type="match status" value="9"/>
</dbReference>
<name>A0A8C5IQ14_JUNHY</name>
<feature type="region of interest" description="Disordered" evidence="10">
    <location>
        <begin position="848"/>
        <end position="882"/>
    </location>
</feature>
<reference evidence="11" key="2">
    <citation type="submission" date="2025-09" db="UniProtKB">
        <authorList>
            <consortium name="Ensembl"/>
        </authorList>
    </citation>
    <scope>IDENTIFICATION</scope>
</reference>
<dbReference type="PANTHER" id="PTHR46613:SF1">
    <property type="entry name" value="RADIAL SPOKE HEAD 10 HOMOLOG B-RELATED"/>
    <property type="match status" value="1"/>
</dbReference>
<organism evidence="11 12">
    <name type="scientific">Junco hyemalis</name>
    <name type="common">Dark-eyed junco</name>
    <dbReference type="NCBI Taxonomy" id="40217"/>
    <lineage>
        <taxon>Eukaryota</taxon>
        <taxon>Metazoa</taxon>
        <taxon>Chordata</taxon>
        <taxon>Craniata</taxon>
        <taxon>Vertebrata</taxon>
        <taxon>Euteleostomi</taxon>
        <taxon>Archelosauria</taxon>
        <taxon>Archosauria</taxon>
        <taxon>Dinosauria</taxon>
        <taxon>Saurischia</taxon>
        <taxon>Theropoda</taxon>
        <taxon>Coelurosauria</taxon>
        <taxon>Aves</taxon>
        <taxon>Neognathae</taxon>
        <taxon>Neoaves</taxon>
        <taxon>Telluraves</taxon>
        <taxon>Australaves</taxon>
        <taxon>Passeriformes</taxon>
        <taxon>Passerellidae</taxon>
        <taxon>Junco</taxon>
    </lineage>
</organism>
<feature type="region of interest" description="Disordered" evidence="10">
    <location>
        <begin position="341"/>
        <end position="368"/>
    </location>
</feature>
<keyword evidence="7" id="KW-0206">Cytoskeleton</keyword>
<dbReference type="SMART" id="SM00698">
    <property type="entry name" value="MORN"/>
    <property type="match status" value="9"/>
</dbReference>
<dbReference type="Ensembl" id="ENSJHYT00000009465.1">
    <property type="protein sequence ID" value="ENSJHYP00000007772.1"/>
    <property type="gene ID" value="ENSJHYG00000006200.1"/>
</dbReference>
<keyword evidence="12" id="KW-1185">Reference proteome</keyword>
<comment type="subcellular location">
    <subcellularLocation>
        <location evidence="1">Cell projection</location>
        <location evidence="1">Cilium</location>
        <location evidence="1">Flagellum</location>
    </subcellularLocation>
    <subcellularLocation>
        <location evidence="2">Cytoplasm</location>
        <location evidence="2">Cytoskeleton</location>
        <location evidence="2">Cilium axoneme</location>
    </subcellularLocation>
</comment>
<sequence>MIKGKKKDGKKKDAKKDGKKSAAEKSEESLGTPTDSSLTTLGDLPTDSLGEETPAIPEAPDEEPVAEEPPVPPVPLFHEEPLLAQVIVESYEGEQVNEFYEGEGFICFEGGNTYKGLFSEGRMNGEGTYTWADGVKYEGTFVKNVPTHCGRYTWNDGTVYEGSIQDGLRHGYGVFRSGTHPIFYAGFWCNGKRHGKGKIYYDQEQTSWYAGDWVNNVREGWGFRRYRSGNTYFGQWKQNLRHGHGKMIWLADNQEYEGEWECGLQHGSGMHTWFFKRMDLSKYSLWNEYAGSFVKGQRHGHGTFLYSDGTMYSGEWAHNKKHGKGIFVFKSGVCLEREFENDRPVERPPRQGSAVKAKNRKATSPRKNFGTKRTAVVNASGKISVLGSDLDLDVSSLLAFFPREDRENESQKVELAVLRHISKLRRAYYFYSTLGCVSCDNTCNMTMLQFWRFLKDCNFHLCSVTLAEIDRVLRGDQSPKDIHDPSDIVLFRTFVCYLVHLAFHIYHEKCKDEVPHLQKCFLELMSRNVLPSACCVQGILYSGGEFSSFAMNYIEKCWEIYGDFCRPCPIPPFDSTVKLRQFLWMLDDFKLLSEQLTAPIVLEILVKVGASVPDIYGVNLELEMVFLEFFESLLECALVYVTEDMVLKKEAEDNKKRSSFEIKEVPNETSAVSLTEQAPPQPPRPGEDTEPAPQPSLLETLLSLPVTPGESKDDGSMPNKDVKEEEDSYPEKELIDEPKEDKDEQKELCSFWMCQVEIFFTTKLFPAFEREIVLRDKIKEKNPQDAELAELRKIQAEELKRLIAEKEEEEEARKQEAIALQESVRLSEEASSSWETLLYWRNLQLKKEVSKREPSPTKSSRGSEAKAAPTATKATADRKKRK</sequence>
<dbReference type="AlphaFoldDB" id="A0A8C5IQ14"/>
<dbReference type="SUPFAM" id="SSF82185">
    <property type="entry name" value="Histone H3 K4-specific methyltransferase SET7/9 N-terminal domain"/>
    <property type="match status" value="2"/>
</dbReference>
<feature type="compositionally biased region" description="Basic and acidic residues" evidence="10">
    <location>
        <begin position="10"/>
        <end position="28"/>
    </location>
</feature>
<keyword evidence="9" id="KW-0175">Coiled coil</keyword>
<keyword evidence="4" id="KW-0677">Repeat</keyword>
<evidence type="ECO:0000256" key="2">
    <source>
        <dbReference type="ARBA" id="ARBA00004430"/>
    </source>
</evidence>
<keyword evidence="6" id="KW-0969">Cilium</keyword>
<evidence type="ECO:0000256" key="10">
    <source>
        <dbReference type="SAM" id="MobiDB-lite"/>
    </source>
</evidence>
<keyword evidence="5" id="KW-0282">Flagellum</keyword>
<keyword evidence="3" id="KW-0963">Cytoplasm</keyword>
<dbReference type="InterPro" id="IPR003409">
    <property type="entry name" value="MORN"/>
</dbReference>
<evidence type="ECO:0000313" key="11">
    <source>
        <dbReference type="Ensembl" id="ENSJHYP00000007772.1"/>
    </source>
</evidence>
<evidence type="ECO:0000313" key="12">
    <source>
        <dbReference type="Proteomes" id="UP000694408"/>
    </source>
</evidence>